<keyword evidence="3" id="KW-0234">DNA repair</keyword>
<keyword evidence="2" id="KW-0227">DNA damage</keyword>
<dbReference type="GO" id="GO:0000785">
    <property type="term" value="C:chromatin"/>
    <property type="evidence" value="ECO:0007669"/>
    <property type="project" value="TreeGrafter"/>
</dbReference>
<keyword evidence="4" id="KW-0539">Nucleus</keyword>
<keyword evidence="6" id="KW-1185">Reference proteome</keyword>
<dbReference type="InterPro" id="IPR039776">
    <property type="entry name" value="Pds5"/>
</dbReference>
<dbReference type="Proteomes" id="UP001159364">
    <property type="component" value="Linkage Group LG03"/>
</dbReference>
<dbReference type="GO" id="GO:0006281">
    <property type="term" value="P:DNA repair"/>
    <property type="evidence" value="ECO:0007669"/>
    <property type="project" value="UniProtKB-KW"/>
</dbReference>
<reference evidence="5 6" key="1">
    <citation type="submission" date="2021-09" db="EMBL/GenBank/DDBJ databases">
        <title>Genomic insights and catalytic innovation underlie evolution of tropane alkaloids biosynthesis.</title>
        <authorList>
            <person name="Wang Y.-J."/>
            <person name="Tian T."/>
            <person name="Huang J.-P."/>
            <person name="Huang S.-X."/>
        </authorList>
    </citation>
    <scope>NUCLEOTIDE SEQUENCE [LARGE SCALE GENOMIC DNA]</scope>
    <source>
        <strain evidence="5">KIB-2018</strain>
        <tissue evidence="5">Leaf</tissue>
    </source>
</reference>
<sequence>MEVMRTEFFRELADIDNPYFSERAKIVETVARCKCCVIMLDIDCNDLLLEMFNTFFSVVRECHGPSLINDLLSIMTSILNEEASQPLLDVILGSLVKEGQELEKSLKATCEEFIMAVTKLAVDPMLSFATKVTAVKVALFSGSQNQKVDSIMSKSLKDQAFASPDKVHGDYLEDIGTKLERPIDEPMTEGETEVVGA</sequence>
<proteinExistence type="predicted"/>
<evidence type="ECO:0000256" key="1">
    <source>
        <dbReference type="ARBA" id="ARBA00004123"/>
    </source>
</evidence>
<evidence type="ECO:0000256" key="4">
    <source>
        <dbReference type="ARBA" id="ARBA00023242"/>
    </source>
</evidence>
<evidence type="ECO:0000313" key="6">
    <source>
        <dbReference type="Proteomes" id="UP001159364"/>
    </source>
</evidence>
<dbReference type="GO" id="GO:0007064">
    <property type="term" value="P:mitotic sister chromatid cohesion"/>
    <property type="evidence" value="ECO:0007669"/>
    <property type="project" value="InterPro"/>
</dbReference>
<dbReference type="EMBL" id="JAIWQS010000003">
    <property type="protein sequence ID" value="KAJ8770754.1"/>
    <property type="molecule type" value="Genomic_DNA"/>
</dbReference>
<dbReference type="Pfam" id="PF20168">
    <property type="entry name" value="PDS5"/>
    <property type="match status" value="1"/>
</dbReference>
<protein>
    <submittedName>
        <fullName evidence="5">Uncharacterized protein</fullName>
    </submittedName>
</protein>
<organism evidence="5 6">
    <name type="scientific">Erythroxylum novogranatense</name>
    <dbReference type="NCBI Taxonomy" id="1862640"/>
    <lineage>
        <taxon>Eukaryota</taxon>
        <taxon>Viridiplantae</taxon>
        <taxon>Streptophyta</taxon>
        <taxon>Embryophyta</taxon>
        <taxon>Tracheophyta</taxon>
        <taxon>Spermatophyta</taxon>
        <taxon>Magnoliopsida</taxon>
        <taxon>eudicotyledons</taxon>
        <taxon>Gunneridae</taxon>
        <taxon>Pentapetalae</taxon>
        <taxon>rosids</taxon>
        <taxon>fabids</taxon>
        <taxon>Malpighiales</taxon>
        <taxon>Erythroxylaceae</taxon>
        <taxon>Erythroxylum</taxon>
    </lineage>
</organism>
<evidence type="ECO:0000256" key="3">
    <source>
        <dbReference type="ARBA" id="ARBA00023204"/>
    </source>
</evidence>
<comment type="subcellular location">
    <subcellularLocation>
        <location evidence="1">Nucleus</location>
    </subcellularLocation>
</comment>
<evidence type="ECO:0000256" key="2">
    <source>
        <dbReference type="ARBA" id="ARBA00022763"/>
    </source>
</evidence>
<dbReference type="PANTHER" id="PTHR12663:SF50">
    <property type="entry name" value="SISTER CHROMATID COHESION PROTEIN PDS5 HOMOLOG B"/>
    <property type="match status" value="1"/>
</dbReference>
<dbReference type="AlphaFoldDB" id="A0AAV8TXJ8"/>
<evidence type="ECO:0000313" key="5">
    <source>
        <dbReference type="EMBL" id="KAJ8770754.1"/>
    </source>
</evidence>
<gene>
    <name evidence="5" type="ORF">K2173_021401</name>
</gene>
<name>A0AAV8TXJ8_9ROSI</name>
<dbReference type="PANTHER" id="PTHR12663">
    <property type="entry name" value="ANDROGEN INDUCED INHIBITOR OF PROLIFERATION AS3 / PDS5-RELATED"/>
    <property type="match status" value="1"/>
</dbReference>
<accession>A0AAV8TXJ8</accession>
<dbReference type="GO" id="GO:0005634">
    <property type="term" value="C:nucleus"/>
    <property type="evidence" value="ECO:0007669"/>
    <property type="project" value="UniProtKB-SubCell"/>
</dbReference>
<comment type="caution">
    <text evidence="5">The sequence shown here is derived from an EMBL/GenBank/DDBJ whole genome shotgun (WGS) entry which is preliminary data.</text>
</comment>